<dbReference type="InterPro" id="IPR023299">
    <property type="entry name" value="ATPase_P-typ_cyto_dom_N"/>
</dbReference>
<dbReference type="SUPFAM" id="SSF81660">
    <property type="entry name" value="Metal cation-transporting ATPase, ATP-binding domain N"/>
    <property type="match status" value="1"/>
</dbReference>
<dbReference type="InterPro" id="IPR001757">
    <property type="entry name" value="P_typ_ATPase"/>
</dbReference>
<dbReference type="NCBIfam" id="TIGR01494">
    <property type="entry name" value="ATPase_P-type"/>
    <property type="match status" value="1"/>
</dbReference>
<reference evidence="17 18" key="2">
    <citation type="journal article" date="2008" name="Nature">
        <title>The Phaeodactylum genome reveals the evolutionary history of diatom genomes.</title>
        <authorList>
            <person name="Bowler C."/>
            <person name="Allen A.E."/>
            <person name="Badger J.H."/>
            <person name="Grimwood J."/>
            <person name="Jabbari K."/>
            <person name="Kuo A."/>
            <person name="Maheswari U."/>
            <person name="Martens C."/>
            <person name="Maumus F."/>
            <person name="Otillar R.P."/>
            <person name="Rayko E."/>
            <person name="Salamov A."/>
            <person name="Vandepoele K."/>
            <person name="Beszteri B."/>
            <person name="Gruber A."/>
            <person name="Heijde M."/>
            <person name="Katinka M."/>
            <person name="Mock T."/>
            <person name="Valentin K."/>
            <person name="Verret F."/>
            <person name="Berges J.A."/>
            <person name="Brownlee C."/>
            <person name="Cadoret J.P."/>
            <person name="Chiovitti A."/>
            <person name="Choi C.J."/>
            <person name="Coesel S."/>
            <person name="De Martino A."/>
            <person name="Detter J.C."/>
            <person name="Durkin C."/>
            <person name="Falciatore A."/>
            <person name="Fournet J."/>
            <person name="Haruta M."/>
            <person name="Huysman M.J."/>
            <person name="Jenkins B.D."/>
            <person name="Jiroutova K."/>
            <person name="Jorgensen R.E."/>
            <person name="Joubert Y."/>
            <person name="Kaplan A."/>
            <person name="Kroger N."/>
            <person name="Kroth P.G."/>
            <person name="La Roche J."/>
            <person name="Lindquist E."/>
            <person name="Lommer M."/>
            <person name="Martin-Jezequel V."/>
            <person name="Lopez P.J."/>
            <person name="Lucas S."/>
            <person name="Mangogna M."/>
            <person name="McGinnis K."/>
            <person name="Medlin L.K."/>
            <person name="Montsant A."/>
            <person name="Oudot-Le Secq M.P."/>
            <person name="Napoli C."/>
            <person name="Obornik M."/>
            <person name="Parker M.S."/>
            <person name="Petit J.L."/>
            <person name="Porcel B.M."/>
            <person name="Poulsen N."/>
            <person name="Robison M."/>
            <person name="Rychlewski L."/>
            <person name="Rynearson T.A."/>
            <person name="Schmutz J."/>
            <person name="Shapiro H."/>
            <person name="Siaut M."/>
            <person name="Stanley M."/>
            <person name="Sussman M.R."/>
            <person name="Taylor A.R."/>
            <person name="Vardi A."/>
            <person name="von Dassow P."/>
            <person name="Vyverman W."/>
            <person name="Willis A."/>
            <person name="Wyrwicz L.S."/>
            <person name="Rokhsar D.S."/>
            <person name="Weissenbach J."/>
            <person name="Armbrust E.V."/>
            <person name="Green B.R."/>
            <person name="Van de Peer Y."/>
            <person name="Grigoriev I.V."/>
        </authorList>
    </citation>
    <scope>NUCLEOTIDE SEQUENCE [LARGE SCALE GENOMIC DNA]</scope>
    <source>
        <strain evidence="17 18">CCMP1335</strain>
    </source>
</reference>
<dbReference type="InParanoid" id="B8BR31"/>
<dbReference type="GO" id="GO:0140326">
    <property type="term" value="F:ATPase-coupled intramembrane lipid transporter activity"/>
    <property type="evidence" value="ECO:0000318"/>
    <property type="project" value="GO_Central"/>
</dbReference>
<feature type="binding site" evidence="13">
    <location>
        <position position="787"/>
    </location>
    <ligand>
        <name>ATP</name>
        <dbReference type="ChEBI" id="CHEBI:30616"/>
    </ligand>
</feature>
<dbReference type="SUPFAM" id="SSF81653">
    <property type="entry name" value="Calcium ATPase, transduction domain A"/>
    <property type="match status" value="1"/>
</dbReference>
<dbReference type="InterPro" id="IPR044492">
    <property type="entry name" value="P_typ_ATPase_HD_dom"/>
</dbReference>
<evidence type="ECO:0000256" key="5">
    <source>
        <dbReference type="ARBA" id="ARBA00022741"/>
    </source>
</evidence>
<dbReference type="InterPro" id="IPR008250">
    <property type="entry name" value="ATPase_P-typ_transduc_dom_A_sf"/>
</dbReference>
<dbReference type="InterPro" id="IPR023298">
    <property type="entry name" value="ATPase_P-typ_TM_dom_sf"/>
</dbReference>
<dbReference type="PANTHER" id="PTHR24092:SF218">
    <property type="entry name" value="PHOSPHOLIPID-TRANSPORTING ATPASE"/>
    <property type="match status" value="1"/>
</dbReference>
<dbReference type="SUPFAM" id="SSF81665">
    <property type="entry name" value="Calcium ATPase, transmembrane domain M"/>
    <property type="match status" value="1"/>
</dbReference>
<dbReference type="Pfam" id="PF13246">
    <property type="entry name" value="Cation_ATPase"/>
    <property type="match status" value="1"/>
</dbReference>
<dbReference type="GO" id="GO:0000287">
    <property type="term" value="F:magnesium ion binding"/>
    <property type="evidence" value="ECO:0007669"/>
    <property type="project" value="UniProtKB-UniRule"/>
</dbReference>
<keyword evidence="9 15" id="KW-1133">Transmembrane helix</keyword>
<evidence type="ECO:0000256" key="13">
    <source>
        <dbReference type="PIRSR" id="PIRSR606539-2"/>
    </source>
</evidence>
<feature type="binding site" evidence="13">
    <location>
        <position position="640"/>
    </location>
    <ligand>
        <name>ATP</name>
        <dbReference type="ChEBI" id="CHEBI:30616"/>
    </ligand>
</feature>
<dbReference type="PANTHER" id="PTHR24092">
    <property type="entry name" value="PROBABLE PHOSPHOLIPID-TRANSPORTING ATPASE"/>
    <property type="match status" value="1"/>
</dbReference>
<evidence type="ECO:0000256" key="7">
    <source>
        <dbReference type="ARBA" id="ARBA00022842"/>
    </source>
</evidence>
<evidence type="ECO:0000256" key="12">
    <source>
        <dbReference type="PIRSR" id="PIRSR606539-1"/>
    </source>
</evidence>
<evidence type="ECO:0000256" key="8">
    <source>
        <dbReference type="ARBA" id="ARBA00022967"/>
    </source>
</evidence>
<feature type="transmembrane region" description="Helical" evidence="15">
    <location>
        <begin position="866"/>
        <end position="887"/>
    </location>
</feature>
<keyword evidence="18" id="KW-1185">Reference proteome</keyword>
<name>B8BR31_THAPS</name>
<feature type="transmembrane region" description="Helical" evidence="15">
    <location>
        <begin position="12"/>
        <end position="29"/>
    </location>
</feature>
<comment type="similarity">
    <text evidence="2 15">Belongs to the cation transport ATPase (P-type) (TC 3.A.3) family. Type IV subfamily.</text>
</comment>
<dbReference type="Pfam" id="PF16212">
    <property type="entry name" value="PhoLip_ATPase_C"/>
    <property type="match status" value="1"/>
</dbReference>
<gene>
    <name evidence="17" type="ORF">THAPSDRAFT_26702</name>
</gene>
<dbReference type="InterPro" id="IPR032630">
    <property type="entry name" value="P_typ_ATPase_c"/>
</dbReference>
<evidence type="ECO:0000256" key="3">
    <source>
        <dbReference type="ARBA" id="ARBA00022692"/>
    </source>
</evidence>
<feature type="active site" description="4-aspartylphosphate intermediate" evidence="12">
    <location>
        <position position="352"/>
    </location>
</feature>
<feature type="binding site" evidence="13">
    <location>
        <position position="813"/>
    </location>
    <ligand>
        <name>ATP</name>
        <dbReference type="ChEBI" id="CHEBI:30616"/>
    </ligand>
</feature>
<evidence type="ECO:0000313" key="17">
    <source>
        <dbReference type="EMBL" id="EED95897.1"/>
    </source>
</evidence>
<dbReference type="STRING" id="35128.B8BR31"/>
<keyword evidence="8 15" id="KW-1278">Translocase</keyword>
<feature type="binding site" evidence="13">
    <location>
        <position position="641"/>
    </location>
    <ligand>
        <name>ATP</name>
        <dbReference type="ChEBI" id="CHEBI:30616"/>
    </ligand>
</feature>
<feature type="transmembrane region" description="Helical" evidence="15">
    <location>
        <begin position="1096"/>
        <end position="1114"/>
    </location>
</feature>
<accession>B8BR31</accession>
<feature type="domain" description="P-type ATPase C-terminal" evidence="16">
    <location>
        <begin position="835"/>
        <end position="1126"/>
    </location>
</feature>
<dbReference type="eggNOG" id="KOG0206">
    <property type="taxonomic scope" value="Eukaryota"/>
</dbReference>
<evidence type="ECO:0000259" key="16">
    <source>
        <dbReference type="Pfam" id="PF16212"/>
    </source>
</evidence>
<dbReference type="PROSITE" id="PS00154">
    <property type="entry name" value="ATPASE_E1_E2"/>
    <property type="match status" value="1"/>
</dbReference>
<keyword evidence="6 13" id="KW-0067">ATP-binding</keyword>
<evidence type="ECO:0000256" key="9">
    <source>
        <dbReference type="ARBA" id="ARBA00022989"/>
    </source>
</evidence>
<feature type="binding site" evidence="13">
    <location>
        <position position="781"/>
    </location>
    <ligand>
        <name>ATP</name>
        <dbReference type="ChEBI" id="CHEBI:30616"/>
    </ligand>
</feature>
<evidence type="ECO:0000256" key="6">
    <source>
        <dbReference type="ARBA" id="ARBA00022840"/>
    </source>
</evidence>
<feature type="binding site" evidence="13">
    <location>
        <position position="639"/>
    </location>
    <ligand>
        <name>ATP</name>
        <dbReference type="ChEBI" id="CHEBI:30616"/>
    </ligand>
</feature>
<evidence type="ECO:0000256" key="4">
    <source>
        <dbReference type="ARBA" id="ARBA00022723"/>
    </source>
</evidence>
<dbReference type="RefSeq" id="XP_002286256.1">
    <property type="nucleotide sequence ID" value="XM_002286220.1"/>
</dbReference>
<sequence length="1144" mass="125891">MAIRGQFRRNGNVYFLVIGILMFIGYYTPLFESAISPWTTLGPLAIVISVSLAQEAYTDAQRHRSDKATNYHPCVVLKLPIAFESVFRMNIHAGDLVVVRNREMIPVDLILLASSNEGGSAYIETSSIDGETNLKLRNSPHLPSVRPGVTGGDNSPFIATLTSEPPNTHVNNYSGKLTLPPMTPGEPSENAPLNAENILLRGAMLRNTEWVVGVACFTGADTKLVMNSVATPSKFSQLDMLINRTVVLILAIMIICVCSLGGLSLTASNKEFDNLWYAGTTPNYLQNVFLFVTMLSNFVPLSLYVSVEIITVMMMLYVSWDLQMYHKDSDTPASARSTIVTDLGLVDYIFSDKTGTLTCNIMEFKRCSVDGHVFGMPVAKAAPADSSQPVLDKGESNISSDSVHPLKHLLAGSNSTGVKGEKLTFNAEMFLRVMSICHTVVVEKDHDGAPAGYAYQAESPDEGALVSAASNEYGFQLLGRDFSGVKISCSCPSLTETWSILAVNKFDSDRKRMSVLVRSPPELGSVPILLCKGADSSMLIEGVCEGVKQLDSFASEGLRTLVLGVKMLSEEAAAQWLTEFKAASTSIENRDKKLTAVAYDIERDLHIVGATAIEDKLQDGVPETIANLGKAGIKLWVLTGDKRETAIEIGYSTKVLTPKMHLTEVVDGPDDSRTVFERLFAVDRDVRKGCLVKHLKDEYKEALVLDAKEQTGKKEIKSMFGIAEEEEPHNSPAQNVPFDISSVKRGLVVEGAALKHLLGDPVLEEMLFAVASCCESVIACRVSPIQKALLLKMVRKYVEPTPTTLAIGDGANDVGMIQEAHIGIGISGLEGQQAVNASDFAIAQFRYLESLLLIHGRWNFMRMSKAVLFFFYKNACLIGCLMVFSGQCLHSGTPLFDPWIIAVFNFVGGSIPIIFMAAFDRDLPRDYVMRHPEVYKSGPSNEFLSMRMTIRWTFITVIQALTVYHFSAPALTLGGGTTSAFKGLMGNWDREVGDGEGGDLKVFGTTIYSNLIYVVTLKALFETRSIINGEFPTFTCRKGKGEGWPNRMGYTWVGISWGSVLFYIWFLYMYEMVGRRGVSDFFDYIYTTGHVLNMRSITWMMFILTPTVACIFDVSGKVYGNMFYPTQTQIHAEIALKESKQKKS</sequence>
<dbReference type="GO" id="GO:0005886">
    <property type="term" value="C:plasma membrane"/>
    <property type="evidence" value="ECO:0000318"/>
    <property type="project" value="GO_Central"/>
</dbReference>
<dbReference type="OMA" id="DNLWYAG"/>
<comment type="catalytic activity">
    <reaction evidence="11 15">
        <text>ATP + H2O + phospholipidSide 1 = ADP + phosphate + phospholipidSide 2.</text>
        <dbReference type="EC" id="7.6.2.1"/>
    </reaction>
</comment>
<dbReference type="NCBIfam" id="TIGR01652">
    <property type="entry name" value="ATPase-Plipid"/>
    <property type="match status" value="1"/>
</dbReference>
<dbReference type="AlphaFoldDB" id="B8BR31"/>
<dbReference type="Gene3D" id="2.70.150.10">
    <property type="entry name" value="Calcium-transporting ATPase, cytoplasmic transduction domain A"/>
    <property type="match status" value="1"/>
</dbReference>
<dbReference type="InterPro" id="IPR006539">
    <property type="entry name" value="P-type_ATPase_IV"/>
</dbReference>
<feature type="binding site" evidence="13">
    <location>
        <position position="353"/>
    </location>
    <ligand>
        <name>ATP</name>
        <dbReference type="ChEBI" id="CHEBI:30616"/>
    </ligand>
</feature>
<dbReference type="KEGG" id="tps:THAPSDRAFT_26702"/>
<evidence type="ECO:0000256" key="1">
    <source>
        <dbReference type="ARBA" id="ARBA00004141"/>
    </source>
</evidence>
<comment type="subcellular location">
    <subcellularLocation>
        <location evidence="1 15">Membrane</location>
        <topology evidence="1 15">Multi-pass membrane protein</topology>
    </subcellularLocation>
</comment>
<feature type="binding site" evidence="13">
    <location>
        <position position="352"/>
    </location>
    <ligand>
        <name>ATP</name>
        <dbReference type="ChEBI" id="CHEBI:30616"/>
    </ligand>
</feature>
<evidence type="ECO:0000256" key="2">
    <source>
        <dbReference type="ARBA" id="ARBA00008109"/>
    </source>
</evidence>
<dbReference type="SUPFAM" id="SSF56784">
    <property type="entry name" value="HAD-like"/>
    <property type="match status" value="1"/>
</dbReference>
<evidence type="ECO:0000256" key="14">
    <source>
        <dbReference type="PIRSR" id="PIRSR606539-3"/>
    </source>
</evidence>
<dbReference type="InterPro" id="IPR018303">
    <property type="entry name" value="ATPase_P-typ_P_site"/>
</dbReference>
<dbReference type="GeneID" id="7451550"/>
<feature type="binding site" evidence="14">
    <location>
        <position position="813"/>
    </location>
    <ligand>
        <name>Mg(2+)</name>
        <dbReference type="ChEBI" id="CHEBI:18420"/>
    </ligand>
</feature>
<dbReference type="GO" id="GO:0045332">
    <property type="term" value="P:phospholipid translocation"/>
    <property type="evidence" value="ECO:0000318"/>
    <property type="project" value="GO_Central"/>
</dbReference>
<feature type="transmembrane region" description="Helical" evidence="15">
    <location>
        <begin position="35"/>
        <end position="57"/>
    </location>
</feature>
<feature type="binding site" evidence="13">
    <location>
        <position position="559"/>
    </location>
    <ligand>
        <name>ATP</name>
        <dbReference type="ChEBI" id="CHEBI:30616"/>
    </ligand>
</feature>
<keyword evidence="3 15" id="KW-0812">Transmembrane</keyword>
<dbReference type="SFLD" id="SFLDF00027">
    <property type="entry name" value="p-type_atpase"/>
    <property type="match status" value="1"/>
</dbReference>
<dbReference type="InterPro" id="IPR023214">
    <property type="entry name" value="HAD_sf"/>
</dbReference>
<keyword evidence="5 13" id="KW-0547">Nucleotide-binding</keyword>
<organism evidence="17 18">
    <name type="scientific">Thalassiosira pseudonana</name>
    <name type="common">Marine diatom</name>
    <name type="synonym">Cyclotella nana</name>
    <dbReference type="NCBI Taxonomy" id="35128"/>
    <lineage>
        <taxon>Eukaryota</taxon>
        <taxon>Sar</taxon>
        <taxon>Stramenopiles</taxon>
        <taxon>Ochrophyta</taxon>
        <taxon>Bacillariophyta</taxon>
        <taxon>Coscinodiscophyceae</taxon>
        <taxon>Thalassiosirophycidae</taxon>
        <taxon>Thalassiosirales</taxon>
        <taxon>Thalassiosiraceae</taxon>
        <taxon>Thalassiosira</taxon>
    </lineage>
</organism>
<dbReference type="SFLD" id="SFLDS00003">
    <property type="entry name" value="Haloacid_Dehalogenase"/>
    <property type="match status" value="1"/>
</dbReference>
<protein>
    <recommendedName>
        <fullName evidence="15">Phospholipid-transporting ATPase</fullName>
        <ecNumber evidence="15">7.6.2.1</ecNumber>
    </recommendedName>
</protein>
<feature type="binding site" evidence="14">
    <location>
        <position position="352"/>
    </location>
    <ligand>
        <name>Mg(2+)</name>
        <dbReference type="ChEBI" id="CHEBI:18420"/>
    </ligand>
</feature>
<feature type="binding site" evidence="13">
    <location>
        <position position="354"/>
    </location>
    <ligand>
        <name>ATP</name>
        <dbReference type="ChEBI" id="CHEBI:30616"/>
    </ligand>
</feature>
<dbReference type="GO" id="GO:0005524">
    <property type="term" value="F:ATP binding"/>
    <property type="evidence" value="ECO:0007669"/>
    <property type="project" value="UniProtKB-UniRule"/>
</dbReference>
<dbReference type="GO" id="GO:0016887">
    <property type="term" value="F:ATP hydrolysis activity"/>
    <property type="evidence" value="ECO:0007669"/>
    <property type="project" value="InterPro"/>
</dbReference>
<feature type="transmembrane region" description="Helical" evidence="15">
    <location>
        <begin position="246"/>
        <end position="268"/>
    </location>
</feature>
<dbReference type="Gene3D" id="3.40.1110.10">
    <property type="entry name" value="Calcium-transporting ATPase, cytoplasmic domain N"/>
    <property type="match status" value="1"/>
</dbReference>
<dbReference type="SFLD" id="SFLDG00002">
    <property type="entry name" value="C1.7:_P-type_atpase_like"/>
    <property type="match status" value="1"/>
</dbReference>
<feature type="transmembrane region" description="Helical" evidence="15">
    <location>
        <begin position="1050"/>
        <end position="1070"/>
    </location>
</feature>
<feature type="binding site" evidence="13">
    <location>
        <position position="462"/>
    </location>
    <ligand>
        <name>ATP</name>
        <dbReference type="ChEBI" id="CHEBI:30616"/>
    </ligand>
</feature>
<dbReference type="HOGENOM" id="CLU_000846_5_2_1"/>
<dbReference type="Gene3D" id="3.40.50.1000">
    <property type="entry name" value="HAD superfamily/HAD-like"/>
    <property type="match status" value="1"/>
</dbReference>
<dbReference type="EC" id="7.6.2.1" evidence="15"/>
<reference evidence="17 18" key="1">
    <citation type="journal article" date="2004" name="Science">
        <title>The genome of the diatom Thalassiosira pseudonana: ecology, evolution, and metabolism.</title>
        <authorList>
            <person name="Armbrust E.V."/>
            <person name="Berges J.A."/>
            <person name="Bowler C."/>
            <person name="Green B.R."/>
            <person name="Martinez D."/>
            <person name="Putnam N.H."/>
            <person name="Zhou S."/>
            <person name="Allen A.E."/>
            <person name="Apt K.E."/>
            <person name="Bechner M."/>
            <person name="Brzezinski M.A."/>
            <person name="Chaal B.K."/>
            <person name="Chiovitti A."/>
            <person name="Davis A.K."/>
            <person name="Demarest M.S."/>
            <person name="Detter J.C."/>
            <person name="Glavina T."/>
            <person name="Goodstein D."/>
            <person name="Hadi M.Z."/>
            <person name="Hellsten U."/>
            <person name="Hildebrand M."/>
            <person name="Jenkins B.D."/>
            <person name="Jurka J."/>
            <person name="Kapitonov V.V."/>
            <person name="Kroger N."/>
            <person name="Lau W.W."/>
            <person name="Lane T.W."/>
            <person name="Larimer F.W."/>
            <person name="Lippmeier J.C."/>
            <person name="Lucas S."/>
            <person name="Medina M."/>
            <person name="Montsant A."/>
            <person name="Obornik M."/>
            <person name="Parker M.S."/>
            <person name="Palenik B."/>
            <person name="Pazour G.J."/>
            <person name="Richardson P.M."/>
            <person name="Rynearson T.A."/>
            <person name="Saito M.A."/>
            <person name="Schwartz D.C."/>
            <person name="Thamatrakoln K."/>
            <person name="Valentin K."/>
            <person name="Vardi A."/>
            <person name="Wilkerson F.P."/>
            <person name="Rokhsar D.S."/>
        </authorList>
    </citation>
    <scope>NUCLEOTIDE SEQUENCE [LARGE SCALE GENOMIC DNA]</scope>
    <source>
        <strain evidence="17 18">CCMP1335</strain>
    </source>
</reference>
<feature type="transmembrane region" description="Helical" evidence="15">
    <location>
        <begin position="288"/>
        <end position="318"/>
    </location>
</feature>
<dbReference type="PaxDb" id="35128-Thaps26702"/>
<feature type="binding site" evidence="14">
    <location>
        <position position="354"/>
    </location>
    <ligand>
        <name>Mg(2+)</name>
        <dbReference type="ChEBI" id="CHEBI:18420"/>
    </ligand>
</feature>
<evidence type="ECO:0000313" key="18">
    <source>
        <dbReference type="Proteomes" id="UP000001449"/>
    </source>
</evidence>
<proteinExistence type="inferred from homology"/>
<dbReference type="InterPro" id="IPR036412">
    <property type="entry name" value="HAD-like_sf"/>
</dbReference>
<feature type="binding site" evidence="14">
    <location>
        <position position="809"/>
    </location>
    <ligand>
        <name>Mg(2+)</name>
        <dbReference type="ChEBI" id="CHEBI:18420"/>
    </ligand>
</feature>
<dbReference type="Proteomes" id="UP000001449">
    <property type="component" value="Chromosome 1"/>
</dbReference>
<feature type="binding site" evidence="13">
    <location>
        <position position="812"/>
    </location>
    <ligand>
        <name>ATP</name>
        <dbReference type="ChEBI" id="CHEBI:30616"/>
    </ligand>
</feature>
<comment type="cofactor">
    <cofactor evidence="14">
        <name>Mg(2+)</name>
        <dbReference type="ChEBI" id="CHEBI:18420"/>
    </cofactor>
</comment>
<evidence type="ECO:0000256" key="11">
    <source>
        <dbReference type="ARBA" id="ARBA00034036"/>
    </source>
</evidence>
<dbReference type="PRINTS" id="PR00119">
    <property type="entry name" value="CATATPASE"/>
</dbReference>
<feature type="binding site" evidence="13">
    <location>
        <position position="532"/>
    </location>
    <ligand>
        <name>ATP</name>
        <dbReference type="ChEBI" id="CHEBI:30616"/>
    </ligand>
</feature>
<feature type="transmembrane region" description="Helical" evidence="15">
    <location>
        <begin position="899"/>
        <end position="919"/>
    </location>
</feature>
<evidence type="ECO:0000256" key="10">
    <source>
        <dbReference type="ARBA" id="ARBA00023136"/>
    </source>
</evidence>
<dbReference type="EMBL" id="CM000638">
    <property type="protein sequence ID" value="EED95897.1"/>
    <property type="molecule type" value="Genomic_DNA"/>
</dbReference>
<evidence type="ECO:0000256" key="15">
    <source>
        <dbReference type="RuleBase" id="RU362033"/>
    </source>
</evidence>
<keyword evidence="4 14" id="KW-0479">Metal-binding</keyword>
<keyword evidence="10 15" id="KW-0472">Membrane</keyword>
<feature type="binding site" evidence="13">
    <location>
        <position position="506"/>
    </location>
    <ligand>
        <name>ATP</name>
        <dbReference type="ChEBI" id="CHEBI:30616"/>
    </ligand>
</feature>
<keyword evidence="7 14" id="KW-0460">Magnesium</keyword>